<keyword evidence="4" id="KW-0238">DNA-binding</keyword>
<dbReference type="KEGG" id="mind:mvi_01160"/>
<dbReference type="SUPFAM" id="SSF46785">
    <property type="entry name" value="Winged helix' DNA-binding domain"/>
    <property type="match status" value="1"/>
</dbReference>
<dbReference type="Gene3D" id="1.10.10.10">
    <property type="entry name" value="Winged helix-like DNA-binding domain superfamily/Winged helix DNA-binding domain"/>
    <property type="match status" value="1"/>
</dbReference>
<dbReference type="PANTHER" id="PTHR30118:SF15">
    <property type="entry name" value="TRANSCRIPTIONAL REGULATORY PROTEIN"/>
    <property type="match status" value="1"/>
</dbReference>
<sequence length="302" mass="33269">MALSDLNLLRVFLAIWETRNLTAAGQQLGLTQPAVSHALRRLREAFNDPLFVRVPSGVLPTETAARLHGPLSEALRIIRHAVQDGEIFDPGRAHRVFRIAMSDVSEFYFLPTLMGWLSETAPAVDLKVVPLDPAKAAQLMRAGEVDLTIGFLSELEEEDDIDSRYLFTDTCACLVRSGHPILDRGDAAPDLASLRYINANVTAPGHQAVERWLTEAGVKRQVALRLGHFMAAPSVVRDTDLAVVFPTSIARQMNGDEAFALLPLPPGHPVVDVRVHTHAHFRGDTGIRWLTDSLIELFGDRP</sequence>
<dbReference type="AlphaFoldDB" id="A0A8H8WNX8"/>
<evidence type="ECO:0000256" key="2">
    <source>
        <dbReference type="ARBA" id="ARBA00022458"/>
    </source>
</evidence>
<evidence type="ECO:0000256" key="3">
    <source>
        <dbReference type="ARBA" id="ARBA00023015"/>
    </source>
</evidence>
<keyword evidence="2" id="KW-0536">Nodulation</keyword>
<accession>A0A8H8WNX8</accession>
<evidence type="ECO:0000313" key="8">
    <source>
        <dbReference type="Proteomes" id="UP000663508"/>
    </source>
</evidence>
<proteinExistence type="inferred from homology"/>
<dbReference type="EMBL" id="AP024145">
    <property type="protein sequence ID" value="BCM81655.1"/>
    <property type="molecule type" value="Genomic_DNA"/>
</dbReference>
<dbReference type="PROSITE" id="PS50931">
    <property type="entry name" value="HTH_LYSR"/>
    <property type="match status" value="1"/>
</dbReference>
<dbReference type="Gene3D" id="3.40.190.10">
    <property type="entry name" value="Periplasmic binding protein-like II"/>
    <property type="match status" value="2"/>
</dbReference>
<dbReference type="Proteomes" id="UP000663508">
    <property type="component" value="Chromosome"/>
</dbReference>
<dbReference type="SUPFAM" id="SSF53850">
    <property type="entry name" value="Periplasmic binding protein-like II"/>
    <property type="match status" value="1"/>
</dbReference>
<evidence type="ECO:0000256" key="4">
    <source>
        <dbReference type="ARBA" id="ARBA00023125"/>
    </source>
</evidence>
<comment type="similarity">
    <text evidence="1">Belongs to the LysR transcriptional regulatory family.</text>
</comment>
<dbReference type="CDD" id="cd08459">
    <property type="entry name" value="PBP2_DntR_NahR_LinR_like"/>
    <property type="match status" value="1"/>
</dbReference>
<dbReference type="InterPro" id="IPR036388">
    <property type="entry name" value="WH-like_DNA-bd_sf"/>
</dbReference>
<dbReference type="Pfam" id="PF00126">
    <property type="entry name" value="HTH_1"/>
    <property type="match status" value="1"/>
</dbReference>
<keyword evidence="3" id="KW-0805">Transcription regulation</keyword>
<gene>
    <name evidence="7" type="ORF">mvi_01160</name>
</gene>
<dbReference type="InterPro" id="IPR005119">
    <property type="entry name" value="LysR_subst-bd"/>
</dbReference>
<evidence type="ECO:0000259" key="6">
    <source>
        <dbReference type="PROSITE" id="PS50931"/>
    </source>
</evidence>
<keyword evidence="5" id="KW-0804">Transcription</keyword>
<dbReference type="Pfam" id="PF03466">
    <property type="entry name" value="LysR_substrate"/>
    <property type="match status" value="1"/>
</dbReference>
<name>A0A8H8WNX8_9HYPH</name>
<dbReference type="RefSeq" id="WP_244748809.1">
    <property type="nucleotide sequence ID" value="NZ_AP024145.1"/>
</dbReference>
<evidence type="ECO:0000256" key="1">
    <source>
        <dbReference type="ARBA" id="ARBA00009437"/>
    </source>
</evidence>
<feature type="domain" description="HTH lysR-type" evidence="6">
    <location>
        <begin position="1"/>
        <end position="61"/>
    </location>
</feature>
<evidence type="ECO:0000256" key="5">
    <source>
        <dbReference type="ARBA" id="ARBA00023163"/>
    </source>
</evidence>
<evidence type="ECO:0000313" key="7">
    <source>
        <dbReference type="EMBL" id="BCM81655.1"/>
    </source>
</evidence>
<reference evidence="7" key="1">
    <citation type="submission" date="2020-11" db="EMBL/GenBank/DDBJ databases">
        <title>Complete genome sequence of a novel pathogenic Methylobacterium strain isolated from rice in Vietnam.</title>
        <authorList>
            <person name="Lai K."/>
            <person name="Okazaki S."/>
            <person name="Higashi K."/>
            <person name="Mori H."/>
            <person name="Toyoda A."/>
            <person name="Kurokawa K."/>
        </authorList>
    </citation>
    <scope>NUCLEOTIDE SEQUENCE</scope>
    <source>
        <strain evidence="7">VL1</strain>
    </source>
</reference>
<protein>
    <submittedName>
        <fullName evidence="7">LysR family transcriptional regulator</fullName>
    </submittedName>
</protein>
<dbReference type="GO" id="GO:0003677">
    <property type="term" value="F:DNA binding"/>
    <property type="evidence" value="ECO:0007669"/>
    <property type="project" value="UniProtKB-KW"/>
</dbReference>
<dbReference type="PANTHER" id="PTHR30118">
    <property type="entry name" value="HTH-TYPE TRANSCRIPTIONAL REGULATOR LEUO-RELATED"/>
    <property type="match status" value="1"/>
</dbReference>
<dbReference type="GO" id="GO:0003700">
    <property type="term" value="F:DNA-binding transcription factor activity"/>
    <property type="evidence" value="ECO:0007669"/>
    <property type="project" value="InterPro"/>
</dbReference>
<dbReference type="InterPro" id="IPR050389">
    <property type="entry name" value="LysR-type_TF"/>
</dbReference>
<dbReference type="InterPro" id="IPR036390">
    <property type="entry name" value="WH_DNA-bd_sf"/>
</dbReference>
<dbReference type="InterPro" id="IPR000847">
    <property type="entry name" value="LysR_HTH_N"/>
</dbReference>
<dbReference type="PRINTS" id="PR00039">
    <property type="entry name" value="HTHLYSR"/>
</dbReference>
<organism evidence="7 8">
    <name type="scientific">Methylobacterium indicum</name>
    <dbReference type="NCBI Taxonomy" id="1775910"/>
    <lineage>
        <taxon>Bacteria</taxon>
        <taxon>Pseudomonadati</taxon>
        <taxon>Pseudomonadota</taxon>
        <taxon>Alphaproteobacteria</taxon>
        <taxon>Hyphomicrobiales</taxon>
        <taxon>Methylobacteriaceae</taxon>
        <taxon>Methylobacterium</taxon>
    </lineage>
</organism>